<dbReference type="OrthoDB" id="6079986at2"/>
<keyword evidence="4 6" id="KW-1133">Transmembrane helix</keyword>
<evidence type="ECO:0000256" key="2">
    <source>
        <dbReference type="ARBA" id="ARBA00007165"/>
    </source>
</evidence>
<evidence type="ECO:0000256" key="4">
    <source>
        <dbReference type="ARBA" id="ARBA00022989"/>
    </source>
</evidence>
<dbReference type="Pfam" id="PF02104">
    <property type="entry name" value="SURF1"/>
    <property type="match status" value="1"/>
</dbReference>
<feature type="transmembrane region" description="Helical" evidence="6">
    <location>
        <begin position="230"/>
        <end position="255"/>
    </location>
</feature>
<dbReference type="PANTHER" id="PTHR23427:SF2">
    <property type="entry name" value="SURFEIT LOCUS PROTEIN 1"/>
    <property type="match status" value="1"/>
</dbReference>
<accession>A0A3A5KX86</accession>
<protein>
    <recommendedName>
        <fullName evidence="6">SURF1-like protein</fullName>
    </recommendedName>
</protein>
<dbReference type="GO" id="GO:0005886">
    <property type="term" value="C:plasma membrane"/>
    <property type="evidence" value="ECO:0007669"/>
    <property type="project" value="UniProtKB-SubCell"/>
</dbReference>
<comment type="similarity">
    <text evidence="2 6">Belongs to the SURF1 family.</text>
</comment>
<organism evidence="7 8">
    <name type="scientific">Mesorhizobium waimense</name>
    <dbReference type="NCBI Taxonomy" id="1300307"/>
    <lineage>
        <taxon>Bacteria</taxon>
        <taxon>Pseudomonadati</taxon>
        <taxon>Pseudomonadota</taxon>
        <taxon>Alphaproteobacteria</taxon>
        <taxon>Hyphomicrobiales</taxon>
        <taxon>Phyllobacteriaceae</taxon>
        <taxon>Mesorhizobium</taxon>
    </lineage>
</organism>
<feature type="transmembrane region" description="Helical" evidence="6">
    <location>
        <begin position="24"/>
        <end position="46"/>
    </location>
</feature>
<evidence type="ECO:0000256" key="5">
    <source>
        <dbReference type="ARBA" id="ARBA00023136"/>
    </source>
</evidence>
<comment type="subcellular location">
    <subcellularLocation>
        <location evidence="6">Cell membrane</location>
        <topology evidence="6">Multi-pass membrane protein</topology>
    </subcellularLocation>
    <subcellularLocation>
        <location evidence="1">Membrane</location>
    </subcellularLocation>
</comment>
<keyword evidence="8" id="KW-1185">Reference proteome</keyword>
<sequence>MHEEAQTRPHSGPGDGRRAPRSKWALLSLCLCFAIGVAGFSALGIWQLERRVWKLDLIDRVDQRLKAVPVAAPGPSAWPAINAGDDEYRQLAVSGRFVDGRETLVQAVTDLGGGFWVMAPFRTDDGFTVLVNRGFVPPDKRDPATRQRARPSGDRTVVHGLLRMTEPKGGFLRANDAAANRWYSRDVQAIAATLRIPQAAPYFIDADATPNPGGWPVGGLTVIAFHNNHLVYAVTWFGLALMVLGAAVVFVLFCGSDRRSWRPDRQA</sequence>
<name>A0A3A5KX86_9HYPH</name>
<evidence type="ECO:0000256" key="3">
    <source>
        <dbReference type="ARBA" id="ARBA00022692"/>
    </source>
</evidence>
<proteinExistence type="inferred from homology"/>
<dbReference type="CDD" id="cd06662">
    <property type="entry name" value="SURF1"/>
    <property type="match status" value="1"/>
</dbReference>
<gene>
    <name evidence="7" type="ORF">D3227_06125</name>
</gene>
<keyword evidence="3 6" id="KW-0812">Transmembrane</keyword>
<dbReference type="PANTHER" id="PTHR23427">
    <property type="entry name" value="SURFEIT LOCUS PROTEIN"/>
    <property type="match status" value="1"/>
</dbReference>
<dbReference type="EMBL" id="QZWZ01000003">
    <property type="protein sequence ID" value="RJT41365.1"/>
    <property type="molecule type" value="Genomic_DNA"/>
</dbReference>
<dbReference type="PROSITE" id="PS50895">
    <property type="entry name" value="SURF1"/>
    <property type="match status" value="1"/>
</dbReference>
<dbReference type="InterPro" id="IPR045214">
    <property type="entry name" value="Surf1/Surf4"/>
</dbReference>
<dbReference type="InterPro" id="IPR002994">
    <property type="entry name" value="Surf1/Shy1"/>
</dbReference>
<dbReference type="RefSeq" id="WP_120013221.1">
    <property type="nucleotide sequence ID" value="NZ_QZWZ01000003.1"/>
</dbReference>
<evidence type="ECO:0000313" key="8">
    <source>
        <dbReference type="Proteomes" id="UP000272706"/>
    </source>
</evidence>
<dbReference type="Proteomes" id="UP000272706">
    <property type="component" value="Unassembled WGS sequence"/>
</dbReference>
<reference evidence="7 8" key="1">
    <citation type="submission" date="2018-09" db="EMBL/GenBank/DDBJ databases">
        <title>Mesorhizobium carmichaelinearum sp. nov. isolated from Carmichaelinea spp. root nodules in New Zealand.</title>
        <authorList>
            <person name="De Meyer S.E."/>
        </authorList>
    </citation>
    <scope>NUCLEOTIDE SEQUENCE [LARGE SCALE GENOMIC DNA]</scope>
    <source>
        <strain evidence="7 8">ICMP19557</strain>
    </source>
</reference>
<evidence type="ECO:0000256" key="6">
    <source>
        <dbReference type="RuleBase" id="RU363076"/>
    </source>
</evidence>
<keyword evidence="5 6" id="KW-0472">Membrane</keyword>
<dbReference type="AlphaFoldDB" id="A0A3A5KX86"/>
<evidence type="ECO:0000256" key="1">
    <source>
        <dbReference type="ARBA" id="ARBA00004370"/>
    </source>
</evidence>
<comment type="caution">
    <text evidence="7">The sequence shown here is derived from an EMBL/GenBank/DDBJ whole genome shotgun (WGS) entry which is preliminary data.</text>
</comment>
<evidence type="ECO:0000313" key="7">
    <source>
        <dbReference type="EMBL" id="RJT41365.1"/>
    </source>
</evidence>
<keyword evidence="6" id="KW-1003">Cell membrane</keyword>